<evidence type="ECO:0000256" key="1">
    <source>
        <dbReference type="SAM" id="Phobius"/>
    </source>
</evidence>
<reference evidence="2 3" key="1">
    <citation type="journal article" date="2018" name="Microbiome">
        <title>Fine metagenomic profile of the Mediterranean stratified and mixed water columns revealed by assembly and recruitment.</title>
        <authorList>
            <person name="Haro-Moreno J.M."/>
            <person name="Lopez-Perez M."/>
            <person name="De La Torre J.R."/>
            <person name="Picazo A."/>
            <person name="Camacho A."/>
            <person name="Rodriguez-Valera F."/>
        </authorList>
    </citation>
    <scope>NUCLEOTIDE SEQUENCE [LARGE SCALE GENOMIC DNA]</scope>
    <source>
        <strain evidence="2">MED-G57</strain>
    </source>
</reference>
<sequence>MDWIFYIFLSLCMTGLVCWLWAKFLAMPYLKWIQNEKRPWAINSKIELSPQLQKNKLLDFIKLIFIFIASFLVAIPPFVVIVWIFGKLQFFIS</sequence>
<keyword evidence="1" id="KW-1133">Transmembrane helix</keyword>
<dbReference type="EMBL" id="QOQD01000023">
    <property type="protein sequence ID" value="RCL71641.1"/>
    <property type="molecule type" value="Genomic_DNA"/>
</dbReference>
<protein>
    <submittedName>
        <fullName evidence="2">Uncharacterized protein</fullName>
    </submittedName>
</protein>
<evidence type="ECO:0000313" key="2">
    <source>
        <dbReference type="EMBL" id="RCL71641.1"/>
    </source>
</evidence>
<gene>
    <name evidence="2" type="ORF">DBW71_06400</name>
</gene>
<accession>A0A368DKB0</accession>
<keyword evidence="1" id="KW-0472">Membrane</keyword>
<dbReference type="AlphaFoldDB" id="A0A368DKB0"/>
<comment type="caution">
    <text evidence="2">The sequence shown here is derived from an EMBL/GenBank/DDBJ whole genome shotgun (WGS) entry which is preliminary data.</text>
</comment>
<evidence type="ECO:0000313" key="3">
    <source>
        <dbReference type="Proteomes" id="UP000253570"/>
    </source>
</evidence>
<feature type="transmembrane region" description="Helical" evidence="1">
    <location>
        <begin position="63"/>
        <end position="85"/>
    </location>
</feature>
<name>A0A368DKB0_9PROT</name>
<feature type="transmembrane region" description="Helical" evidence="1">
    <location>
        <begin position="6"/>
        <end position="30"/>
    </location>
</feature>
<organism evidence="2 3">
    <name type="scientific">PS1 clade bacterium</name>
    <dbReference type="NCBI Taxonomy" id="2175152"/>
    <lineage>
        <taxon>Bacteria</taxon>
        <taxon>Pseudomonadati</taxon>
        <taxon>Pseudomonadota</taxon>
        <taxon>Alphaproteobacteria</taxon>
        <taxon>PS1 clade</taxon>
    </lineage>
</organism>
<proteinExistence type="predicted"/>
<keyword evidence="1" id="KW-0812">Transmembrane</keyword>
<dbReference type="Proteomes" id="UP000253570">
    <property type="component" value="Unassembled WGS sequence"/>
</dbReference>